<evidence type="ECO:0000259" key="7">
    <source>
        <dbReference type="PROSITE" id="PS51760"/>
    </source>
</evidence>
<evidence type="ECO:0000256" key="3">
    <source>
        <dbReference type="ARBA" id="ARBA00023295"/>
    </source>
</evidence>
<dbReference type="EC" id="3.2.1.8" evidence="5"/>
<comment type="caution">
    <text evidence="8">The sequence shown here is derived from an EMBL/GenBank/DDBJ whole genome shotgun (WGS) entry which is preliminary data.</text>
</comment>
<organism evidence="8 9">
    <name type="scientific">Rhizomicrobium palustre</name>
    <dbReference type="NCBI Taxonomy" id="189966"/>
    <lineage>
        <taxon>Bacteria</taxon>
        <taxon>Pseudomonadati</taxon>
        <taxon>Pseudomonadota</taxon>
        <taxon>Alphaproteobacteria</taxon>
        <taxon>Micropepsales</taxon>
        <taxon>Micropepsaceae</taxon>
        <taxon>Rhizomicrobium</taxon>
    </lineage>
</organism>
<dbReference type="PANTHER" id="PTHR31490:SF90">
    <property type="entry name" value="ENDO-1,4-BETA-XYLANASE A"/>
    <property type="match status" value="1"/>
</dbReference>
<reference evidence="8 9" key="1">
    <citation type="submission" date="2020-03" db="EMBL/GenBank/DDBJ databases">
        <title>Genomic Encyclopedia of Type Strains, Phase IV (KMG-IV): sequencing the most valuable type-strain genomes for metagenomic binning, comparative biology and taxonomic classification.</title>
        <authorList>
            <person name="Goeker M."/>
        </authorList>
    </citation>
    <scope>NUCLEOTIDE SEQUENCE [LARGE SCALE GENOMIC DNA]</scope>
    <source>
        <strain evidence="8 9">DSM 19867</strain>
    </source>
</reference>
<dbReference type="PRINTS" id="PR00134">
    <property type="entry name" value="GLHYDRLASE10"/>
</dbReference>
<comment type="catalytic activity">
    <reaction evidence="5">
        <text>Endohydrolysis of (1-&gt;4)-beta-D-xylosidic linkages in xylans.</text>
        <dbReference type="EC" id="3.2.1.8"/>
    </reaction>
</comment>
<keyword evidence="4 5" id="KW-0624">Polysaccharide degradation</keyword>
<evidence type="ECO:0000256" key="5">
    <source>
        <dbReference type="RuleBase" id="RU361174"/>
    </source>
</evidence>
<dbReference type="SMART" id="SM00633">
    <property type="entry name" value="Glyco_10"/>
    <property type="match status" value="1"/>
</dbReference>
<comment type="similarity">
    <text evidence="5">Belongs to the glycosyl hydrolase 10 (cellulase F) family.</text>
</comment>
<dbReference type="Gene3D" id="3.20.20.80">
    <property type="entry name" value="Glycosidases"/>
    <property type="match status" value="1"/>
</dbReference>
<dbReference type="RefSeq" id="WP_208414333.1">
    <property type="nucleotide sequence ID" value="NZ_BAAADC010000001.1"/>
</dbReference>
<gene>
    <name evidence="8" type="ORF">FHS83_001755</name>
</gene>
<feature type="signal peptide" evidence="6">
    <location>
        <begin position="1"/>
        <end position="22"/>
    </location>
</feature>
<accession>A0A846MZS2</accession>
<dbReference type="EMBL" id="JAASRM010000001">
    <property type="protein sequence ID" value="NIK88437.1"/>
    <property type="molecule type" value="Genomic_DNA"/>
</dbReference>
<evidence type="ECO:0000313" key="8">
    <source>
        <dbReference type="EMBL" id="NIK88437.1"/>
    </source>
</evidence>
<dbReference type="PANTHER" id="PTHR31490">
    <property type="entry name" value="GLYCOSYL HYDROLASE"/>
    <property type="match status" value="1"/>
</dbReference>
<evidence type="ECO:0000256" key="1">
    <source>
        <dbReference type="ARBA" id="ARBA00022801"/>
    </source>
</evidence>
<feature type="domain" description="GH10" evidence="7">
    <location>
        <begin position="20"/>
        <end position="367"/>
    </location>
</feature>
<keyword evidence="3 5" id="KW-0326">Glycosidase</keyword>
<protein>
    <recommendedName>
        <fullName evidence="5">Beta-xylanase</fullName>
        <ecNumber evidence="5">3.2.1.8</ecNumber>
    </recommendedName>
</protein>
<evidence type="ECO:0000313" key="9">
    <source>
        <dbReference type="Proteomes" id="UP000570514"/>
    </source>
</evidence>
<dbReference type="AlphaFoldDB" id="A0A846MZS2"/>
<keyword evidence="1 5" id="KW-0378">Hydrolase</keyword>
<keyword evidence="2 5" id="KW-0119">Carbohydrate metabolism</keyword>
<dbReference type="GO" id="GO:0031176">
    <property type="term" value="F:endo-1,4-beta-xylanase activity"/>
    <property type="evidence" value="ECO:0007669"/>
    <property type="project" value="UniProtKB-EC"/>
</dbReference>
<dbReference type="GO" id="GO:0045493">
    <property type="term" value="P:xylan catabolic process"/>
    <property type="evidence" value="ECO:0007669"/>
    <property type="project" value="UniProtKB-KW"/>
</dbReference>
<sequence>MRKFGMFAAAAAITALMVPAMAVETLKDAFKGDFVVGAALNARQITGRDAKGDAIVLKEFNTISPENDLKWERIHPKLGGYDFSIADQYVEFGQRNNLYTVGHVLVWHAQTPKWVFENADGTPVSKDELFARVKEHIFTIVGRYKGKIKAWDVINEVVGDDGKMRQSLWYKIGGEELFVQAFKWAHEANPKAELTYNDYNIENPGKREEALALVKRLKAAGAPITTVGIQAHYTLAEPDLKLLDEAITKFSALGVKVALTELDIDVLPRPNMGATADVSLKFASDPKYNPYVNGLPDDVQAKLTERYAQVFAIAKAHKDVVNRITLWGVTDGDSWHNGWPIPGRTAYSLLFDRAGNPKPAVAAILKDAGK</sequence>
<dbReference type="PROSITE" id="PS51760">
    <property type="entry name" value="GH10_2"/>
    <property type="match status" value="1"/>
</dbReference>
<evidence type="ECO:0000256" key="4">
    <source>
        <dbReference type="ARBA" id="ARBA00023326"/>
    </source>
</evidence>
<dbReference type="InterPro" id="IPR044846">
    <property type="entry name" value="GH10"/>
</dbReference>
<keyword evidence="9" id="KW-1185">Reference proteome</keyword>
<dbReference type="Proteomes" id="UP000570514">
    <property type="component" value="Unassembled WGS sequence"/>
</dbReference>
<evidence type="ECO:0000256" key="6">
    <source>
        <dbReference type="SAM" id="SignalP"/>
    </source>
</evidence>
<dbReference type="InterPro" id="IPR017853">
    <property type="entry name" value="GH"/>
</dbReference>
<keyword evidence="6" id="KW-0732">Signal</keyword>
<dbReference type="Pfam" id="PF00331">
    <property type="entry name" value="Glyco_hydro_10"/>
    <property type="match status" value="1"/>
</dbReference>
<proteinExistence type="inferred from homology"/>
<feature type="chain" id="PRO_5032997362" description="Beta-xylanase" evidence="6">
    <location>
        <begin position="23"/>
        <end position="370"/>
    </location>
</feature>
<name>A0A846MZS2_9PROT</name>
<dbReference type="SUPFAM" id="SSF51445">
    <property type="entry name" value="(Trans)glycosidases"/>
    <property type="match status" value="1"/>
</dbReference>
<evidence type="ECO:0000256" key="2">
    <source>
        <dbReference type="ARBA" id="ARBA00023277"/>
    </source>
</evidence>
<keyword evidence="8" id="KW-0858">Xylan degradation</keyword>
<dbReference type="InterPro" id="IPR001000">
    <property type="entry name" value="GH10_dom"/>
</dbReference>